<proteinExistence type="predicted"/>
<gene>
    <name evidence="1" type="ORF">GGR36_001882</name>
</gene>
<accession>A0A840BJK4</accession>
<comment type="caution">
    <text evidence="1">The sequence shown here is derived from an EMBL/GenBank/DDBJ whole genome shotgun (WGS) entry which is preliminary data.</text>
</comment>
<dbReference type="GO" id="GO:0016740">
    <property type="term" value="F:transferase activity"/>
    <property type="evidence" value="ECO:0007669"/>
    <property type="project" value="UniProtKB-KW"/>
</dbReference>
<keyword evidence="1" id="KW-0808">Transferase</keyword>
<dbReference type="EMBL" id="JACIET010000001">
    <property type="protein sequence ID" value="MBB4012574.1"/>
    <property type="molecule type" value="Genomic_DNA"/>
</dbReference>
<dbReference type="AlphaFoldDB" id="A0A840BJK4"/>
<organism evidence="1 2">
    <name type="scientific">Niveibacterium umoris</name>
    <dbReference type="NCBI Taxonomy" id="1193620"/>
    <lineage>
        <taxon>Bacteria</taxon>
        <taxon>Pseudomonadati</taxon>
        <taxon>Pseudomonadota</taxon>
        <taxon>Betaproteobacteria</taxon>
        <taxon>Rhodocyclales</taxon>
        <taxon>Rhodocyclaceae</taxon>
        <taxon>Niveibacterium</taxon>
    </lineage>
</organism>
<name>A0A840BJK4_9RHOO</name>
<protein>
    <submittedName>
        <fullName evidence="1">Glycosyltransferase involved in cell wall biosynthesis</fullName>
    </submittedName>
</protein>
<reference evidence="1 2" key="1">
    <citation type="submission" date="2020-08" db="EMBL/GenBank/DDBJ databases">
        <title>Genomic Encyclopedia of Type Strains, Phase IV (KMG-IV): sequencing the most valuable type-strain genomes for metagenomic binning, comparative biology and taxonomic classification.</title>
        <authorList>
            <person name="Goeker M."/>
        </authorList>
    </citation>
    <scope>NUCLEOTIDE SEQUENCE [LARGE SCALE GENOMIC DNA]</scope>
    <source>
        <strain evidence="1 2">DSM 106739</strain>
    </source>
</reference>
<dbReference type="SUPFAM" id="SSF53756">
    <property type="entry name" value="UDP-Glycosyltransferase/glycogen phosphorylase"/>
    <property type="match status" value="1"/>
</dbReference>
<evidence type="ECO:0000313" key="1">
    <source>
        <dbReference type="EMBL" id="MBB4012574.1"/>
    </source>
</evidence>
<dbReference type="Proteomes" id="UP000561045">
    <property type="component" value="Unassembled WGS sequence"/>
</dbReference>
<sequence>MSEPVLPQAFAEAVSAVLLSPAVPQPWHRLCDLCQASTDPGVVAAVCADVERRAPREQVAGVMRATFLHAFRRDAVYLEQAGDAVLGGPPEAEWGASFIQFVTLMALTQDKGRSKLVELYQRARMPEIMRRIGCGLRLGKSDAPATGSGLPRVAIVSPQLSRAKQPLTFLALVHAHLLARAGCQVGIFSAQEQSIAEVEMRSGCAARFDDPDPDFAQWSQLLYGQTPVHLGLRKVPLDLRLNEALEGIAAFRPDVVLFVGFMSPLMLPLFDAYPVVNLPTHSLPAIAPCDVWLAAAPDASTQICPWPEDFSFGEAMRYPYRMIEFAVGQPMSRAELGIDGQACLLVSVGFRLHQEIHGEWAERMLGMLRMFPKVEWLLVGSDMPPALKGKHPGIKCVPATNRLRALYELSDIVVNPPRPGGGLSIVEAMSAARPVVSHADGDGGAKLGPAAVPDDDAFFGKLGALIGDSAMRRREGAEMRRLFDAELNLAHATPALLAALERARQRFAQRRAGRSV</sequence>
<dbReference type="Pfam" id="PF13692">
    <property type="entry name" value="Glyco_trans_1_4"/>
    <property type="match status" value="1"/>
</dbReference>
<dbReference type="RefSeq" id="WP_183634364.1">
    <property type="nucleotide sequence ID" value="NZ_BAABLE010000011.1"/>
</dbReference>
<dbReference type="Gene3D" id="3.40.50.2000">
    <property type="entry name" value="Glycogen Phosphorylase B"/>
    <property type="match status" value="1"/>
</dbReference>
<evidence type="ECO:0000313" key="2">
    <source>
        <dbReference type="Proteomes" id="UP000561045"/>
    </source>
</evidence>
<keyword evidence="2" id="KW-1185">Reference proteome</keyword>